<organism evidence="1 2">
    <name type="scientific">Brassica napus</name>
    <name type="common">Rape</name>
    <dbReference type="NCBI Taxonomy" id="3708"/>
    <lineage>
        <taxon>Eukaryota</taxon>
        <taxon>Viridiplantae</taxon>
        <taxon>Streptophyta</taxon>
        <taxon>Embryophyta</taxon>
        <taxon>Tracheophyta</taxon>
        <taxon>Spermatophyta</taxon>
        <taxon>Magnoliopsida</taxon>
        <taxon>eudicotyledons</taxon>
        <taxon>Gunneridae</taxon>
        <taxon>Pentapetalae</taxon>
        <taxon>rosids</taxon>
        <taxon>malvids</taxon>
        <taxon>Brassicales</taxon>
        <taxon>Brassicaceae</taxon>
        <taxon>Brassiceae</taxon>
        <taxon>Brassica</taxon>
    </lineage>
</organism>
<proteinExistence type="predicted"/>
<evidence type="ECO:0000313" key="1">
    <source>
        <dbReference type="EMBL" id="KAH0896334.1"/>
    </source>
</evidence>
<feature type="non-terminal residue" evidence="1">
    <location>
        <position position="1"/>
    </location>
</feature>
<protein>
    <submittedName>
        <fullName evidence="1">Uncharacterized protein</fullName>
    </submittedName>
</protein>
<dbReference type="Proteomes" id="UP000824890">
    <property type="component" value="Unassembled WGS sequence"/>
</dbReference>
<evidence type="ECO:0000313" key="2">
    <source>
        <dbReference type="Proteomes" id="UP000824890"/>
    </source>
</evidence>
<accession>A0ABQ8AUW2</accession>
<comment type="caution">
    <text evidence="1">The sequence shown here is derived from an EMBL/GenBank/DDBJ whole genome shotgun (WGS) entry which is preliminary data.</text>
</comment>
<name>A0ABQ8AUW2_BRANA</name>
<dbReference type="EMBL" id="JAGKQM010000012">
    <property type="protein sequence ID" value="KAH0896334.1"/>
    <property type="molecule type" value="Genomic_DNA"/>
</dbReference>
<sequence length="172" mass="18831">LNTHHHSTYLNTFSSSNHTTKTLTSSVELTYILANGADPFPMMTAAARASVQQESPVVPPPPRFIPPRRVVSLTEENRFLINSFRSATSTPQETDTCMRSSRNLMTRRCGGDLRVGSSRSSEDGLVSDVNSGFFLNIARNKNGSHRLRKLLGISDDMDTFFFAASSAASSIS</sequence>
<keyword evidence="2" id="KW-1185">Reference proteome</keyword>
<gene>
    <name evidence="1" type="ORF">HID58_045902</name>
</gene>
<reference evidence="1 2" key="1">
    <citation type="submission" date="2021-05" db="EMBL/GenBank/DDBJ databases">
        <title>Genome Assembly of Synthetic Allotetraploid Brassica napus Reveals Homoeologous Exchanges between Subgenomes.</title>
        <authorList>
            <person name="Davis J.T."/>
        </authorList>
    </citation>
    <scope>NUCLEOTIDE SEQUENCE [LARGE SCALE GENOMIC DNA]</scope>
    <source>
        <strain evidence="2">cv. Da-Ae</strain>
        <tissue evidence="1">Seedling</tissue>
    </source>
</reference>